<dbReference type="AlphaFoldDB" id="A0A397IJN0"/>
<sequence>MLIVNELEFNGLTVKLETHLIETKSSCSDFISFSESLVSLLKRDDFRGISRNPTLPKNLFEWNKENLLTLKTNLQQCLPYIRYSWQ</sequence>
<comment type="caution">
    <text evidence="1">The sequence shown here is derived from an EMBL/GenBank/DDBJ whole genome shotgun (WGS) entry which is preliminary data.</text>
</comment>
<dbReference type="Proteomes" id="UP000266861">
    <property type="component" value="Unassembled WGS sequence"/>
</dbReference>
<evidence type="ECO:0000313" key="2">
    <source>
        <dbReference type="Proteomes" id="UP000266861"/>
    </source>
</evidence>
<organism evidence="1 2">
    <name type="scientific">Diversispora epigaea</name>
    <dbReference type="NCBI Taxonomy" id="1348612"/>
    <lineage>
        <taxon>Eukaryota</taxon>
        <taxon>Fungi</taxon>
        <taxon>Fungi incertae sedis</taxon>
        <taxon>Mucoromycota</taxon>
        <taxon>Glomeromycotina</taxon>
        <taxon>Glomeromycetes</taxon>
        <taxon>Diversisporales</taxon>
        <taxon>Diversisporaceae</taxon>
        <taxon>Diversispora</taxon>
    </lineage>
</organism>
<reference evidence="1 2" key="1">
    <citation type="submission" date="2018-08" db="EMBL/GenBank/DDBJ databases">
        <title>Genome and evolution of the arbuscular mycorrhizal fungus Diversispora epigaea (formerly Glomus versiforme) and its bacterial endosymbionts.</title>
        <authorList>
            <person name="Sun X."/>
            <person name="Fei Z."/>
            <person name="Harrison M."/>
        </authorList>
    </citation>
    <scope>NUCLEOTIDE SEQUENCE [LARGE SCALE GENOMIC DNA]</scope>
    <source>
        <strain evidence="1 2">IT104</strain>
    </source>
</reference>
<protein>
    <submittedName>
        <fullName evidence="1">Uncharacterized protein</fullName>
    </submittedName>
</protein>
<dbReference type="EMBL" id="PQFF01000215">
    <property type="protein sequence ID" value="RHZ73233.1"/>
    <property type="molecule type" value="Genomic_DNA"/>
</dbReference>
<accession>A0A397IJN0</accession>
<keyword evidence="2" id="KW-1185">Reference proteome</keyword>
<gene>
    <name evidence="1" type="ORF">Glove_232g156</name>
</gene>
<evidence type="ECO:0000313" key="1">
    <source>
        <dbReference type="EMBL" id="RHZ73233.1"/>
    </source>
</evidence>
<name>A0A397IJN0_9GLOM</name>
<proteinExistence type="predicted"/>